<keyword evidence="3" id="KW-1185">Reference proteome</keyword>
<proteinExistence type="predicted"/>
<evidence type="ECO:0000313" key="2">
    <source>
        <dbReference type="EMBL" id="KAA8520225.1"/>
    </source>
</evidence>
<dbReference type="CDD" id="cd00303">
    <property type="entry name" value="retropepsin_like"/>
    <property type="match status" value="1"/>
</dbReference>
<dbReference type="EMBL" id="CM018049">
    <property type="protein sequence ID" value="KAA8520225.1"/>
    <property type="molecule type" value="Genomic_DNA"/>
</dbReference>
<evidence type="ECO:0000313" key="3">
    <source>
        <dbReference type="Proteomes" id="UP000325577"/>
    </source>
</evidence>
<gene>
    <name evidence="2" type="ORF">F0562_014481</name>
</gene>
<dbReference type="AlphaFoldDB" id="A0A5J4ZNK2"/>
<sequence length="243" mass="28080">MGSAISILHFPCKQTHDNMMTSFEDCTSILIHQLQQSTQNIDRSHQRMVDKFDQINKELAERIEHQTRVFQSLLKENSENTKGLSACDHHPILHNKNIVHHNTSCFTPNCRNPSNHDWKRHNIFKTTANCGGKLCSLAIDGGSSVNVVATHLADKLKLAKEPHPWPYRMAWCDVVPMSAADILLGRPWLYDRNVFHDGHENTYSFKYNRGEFILIPQKPKEDLPSSCTLEEEEEEENFEMKLW</sequence>
<dbReference type="PANTHER" id="PTHR35046">
    <property type="entry name" value="ZINC KNUCKLE (CCHC-TYPE) FAMILY PROTEIN"/>
    <property type="match status" value="1"/>
</dbReference>
<organism evidence="2 3">
    <name type="scientific">Nyssa sinensis</name>
    <dbReference type="NCBI Taxonomy" id="561372"/>
    <lineage>
        <taxon>Eukaryota</taxon>
        <taxon>Viridiplantae</taxon>
        <taxon>Streptophyta</taxon>
        <taxon>Embryophyta</taxon>
        <taxon>Tracheophyta</taxon>
        <taxon>Spermatophyta</taxon>
        <taxon>Magnoliopsida</taxon>
        <taxon>eudicotyledons</taxon>
        <taxon>Gunneridae</taxon>
        <taxon>Pentapetalae</taxon>
        <taxon>asterids</taxon>
        <taxon>Cornales</taxon>
        <taxon>Nyssaceae</taxon>
        <taxon>Nyssa</taxon>
    </lineage>
</organism>
<feature type="region of interest" description="Disordered" evidence="1">
    <location>
        <begin position="222"/>
        <end position="243"/>
    </location>
</feature>
<dbReference type="PANTHER" id="PTHR35046:SF26">
    <property type="entry name" value="RNA-DIRECTED DNA POLYMERASE"/>
    <property type="match status" value="1"/>
</dbReference>
<protein>
    <submittedName>
        <fullName evidence="2">Uncharacterized protein</fullName>
    </submittedName>
</protein>
<evidence type="ECO:0000256" key="1">
    <source>
        <dbReference type="SAM" id="MobiDB-lite"/>
    </source>
</evidence>
<name>A0A5J4ZNK2_9ASTE</name>
<accession>A0A5J4ZNK2</accession>
<reference evidence="2 3" key="1">
    <citation type="submission" date="2019-09" db="EMBL/GenBank/DDBJ databases">
        <title>A chromosome-level genome assembly of the Chinese tupelo Nyssa sinensis.</title>
        <authorList>
            <person name="Yang X."/>
            <person name="Kang M."/>
            <person name="Yang Y."/>
            <person name="Xiong H."/>
            <person name="Wang M."/>
            <person name="Zhang Z."/>
            <person name="Wang Z."/>
            <person name="Wu H."/>
            <person name="Ma T."/>
            <person name="Liu J."/>
            <person name="Xi Z."/>
        </authorList>
    </citation>
    <scope>NUCLEOTIDE SEQUENCE [LARGE SCALE GENOMIC DNA]</scope>
    <source>
        <strain evidence="2">J267</strain>
        <tissue evidence="2">Leaf</tissue>
    </source>
</reference>
<dbReference type="OrthoDB" id="1747743at2759"/>
<dbReference type="Proteomes" id="UP000325577">
    <property type="component" value="Linkage Group LG6"/>
</dbReference>